<reference evidence="4" key="3">
    <citation type="submission" date="2025-09" db="UniProtKB">
        <authorList>
            <consortium name="Ensembl"/>
        </authorList>
    </citation>
    <scope>IDENTIFICATION</scope>
</reference>
<evidence type="ECO:0000256" key="1">
    <source>
        <dbReference type="SAM" id="SignalP"/>
    </source>
</evidence>
<keyword evidence="1" id="KW-0732">Signal</keyword>
<feature type="signal peptide" evidence="1">
    <location>
        <begin position="1"/>
        <end position="18"/>
    </location>
</feature>
<feature type="domain" description="DNA/RNA non-specific endonuclease/pyrophosphatase/phosphodiesterase" evidence="3">
    <location>
        <begin position="59"/>
        <end position="256"/>
    </location>
</feature>
<organism evidence="4 5">
    <name type="scientific">Pygocentrus nattereri</name>
    <name type="common">Red-bellied piranha</name>
    <dbReference type="NCBI Taxonomy" id="42514"/>
    <lineage>
        <taxon>Eukaryota</taxon>
        <taxon>Metazoa</taxon>
        <taxon>Chordata</taxon>
        <taxon>Craniata</taxon>
        <taxon>Vertebrata</taxon>
        <taxon>Euteleostomi</taxon>
        <taxon>Actinopterygii</taxon>
        <taxon>Neopterygii</taxon>
        <taxon>Teleostei</taxon>
        <taxon>Ostariophysi</taxon>
        <taxon>Characiformes</taxon>
        <taxon>Characoidei</taxon>
        <taxon>Pygocentrus</taxon>
    </lineage>
</organism>
<dbReference type="Proteomes" id="UP001501920">
    <property type="component" value="Chromosome 12"/>
</dbReference>
<dbReference type="AlphaFoldDB" id="A0A3B4CBN5"/>
<dbReference type="SUPFAM" id="SSF54060">
    <property type="entry name" value="His-Me finger endonucleases"/>
    <property type="match status" value="1"/>
</dbReference>
<dbReference type="InterPro" id="IPR001604">
    <property type="entry name" value="Endo_G_ENPP1-like_dom"/>
</dbReference>
<dbReference type="GO" id="GO:0046872">
    <property type="term" value="F:metal ion binding"/>
    <property type="evidence" value="ECO:0007669"/>
    <property type="project" value="InterPro"/>
</dbReference>
<accession>A0A3B4CBN5</accession>
<dbReference type="OrthoDB" id="69221at2759"/>
<evidence type="ECO:0008006" key="6">
    <source>
        <dbReference type="Google" id="ProtNLM"/>
    </source>
</evidence>
<name>A0A3B4CBN5_PYGNA</name>
<dbReference type="GeneID" id="108439099"/>
<dbReference type="Ensembl" id="ENSPNAT00000015694.2">
    <property type="protein sequence ID" value="ENSPNAP00000009357.1"/>
    <property type="gene ID" value="ENSPNAG00000003294.2"/>
</dbReference>
<dbReference type="InterPro" id="IPR039015">
    <property type="entry name" value="ENDOD1"/>
</dbReference>
<dbReference type="STRING" id="42514.ENSPNAP00000009357"/>
<evidence type="ECO:0000259" key="3">
    <source>
        <dbReference type="SMART" id="SM00892"/>
    </source>
</evidence>
<dbReference type="PANTHER" id="PTHR21472">
    <property type="entry name" value="ENDONUCLEASE DOMAIN-CONTAINING 1 PROTEIN ENDOD1"/>
    <property type="match status" value="1"/>
</dbReference>
<dbReference type="Gene3D" id="3.40.570.10">
    <property type="entry name" value="Extracellular Endonuclease, subunit A"/>
    <property type="match status" value="1"/>
</dbReference>
<proteinExistence type="predicted"/>
<dbReference type="InterPro" id="IPR044929">
    <property type="entry name" value="DNA/RNA_non-sp_Endonuclease_sf"/>
</dbReference>
<dbReference type="RefSeq" id="XP_017572789.1">
    <property type="nucleotide sequence ID" value="XM_017717300.2"/>
</dbReference>
<dbReference type="SMART" id="SM00477">
    <property type="entry name" value="NUC"/>
    <property type="match status" value="1"/>
</dbReference>
<evidence type="ECO:0000259" key="2">
    <source>
        <dbReference type="SMART" id="SM00477"/>
    </source>
</evidence>
<dbReference type="GO" id="GO:0016787">
    <property type="term" value="F:hydrolase activity"/>
    <property type="evidence" value="ECO:0007669"/>
    <property type="project" value="InterPro"/>
</dbReference>
<dbReference type="InterPro" id="IPR020821">
    <property type="entry name" value="ENPP1-3/EXOG-like_nuc-like"/>
</dbReference>
<feature type="domain" description="ENPP1-3/EXOG-like endonuclease/phosphodiesterase" evidence="2">
    <location>
        <begin position="60"/>
        <end position="261"/>
    </location>
</feature>
<evidence type="ECO:0000313" key="4">
    <source>
        <dbReference type="Ensembl" id="ENSPNAP00000009357.1"/>
    </source>
</evidence>
<feature type="chain" id="PRO_5017215969" description="Endonuclease domain-containing 1 protein" evidence="1">
    <location>
        <begin position="19"/>
        <end position="333"/>
    </location>
</feature>
<protein>
    <recommendedName>
        <fullName evidence="6">Endonuclease domain-containing 1 protein</fullName>
    </recommendedName>
</protein>
<dbReference type="GO" id="GO:0003676">
    <property type="term" value="F:nucleic acid binding"/>
    <property type="evidence" value="ECO:0007669"/>
    <property type="project" value="InterPro"/>
</dbReference>
<reference evidence="4 5" key="1">
    <citation type="submission" date="2020-10" db="EMBL/GenBank/DDBJ databases">
        <title>Pygocentrus nattereri (red-bellied piranha) genome, fPygNat1, primary haplotype.</title>
        <authorList>
            <person name="Myers G."/>
            <person name="Meyer A."/>
            <person name="Karagic N."/>
            <person name="Pippel M."/>
            <person name="Winkler S."/>
            <person name="Tracey A."/>
            <person name="Wood J."/>
            <person name="Formenti G."/>
            <person name="Howe K."/>
            <person name="Fedrigo O."/>
            <person name="Jarvis E.D."/>
        </authorList>
    </citation>
    <scope>NUCLEOTIDE SEQUENCE [LARGE SCALE GENOMIC DNA]</scope>
</reference>
<dbReference type="OMA" id="KREDTHE"/>
<dbReference type="SMART" id="SM00892">
    <property type="entry name" value="Endonuclease_NS"/>
    <property type="match status" value="1"/>
</dbReference>
<reference evidence="4" key="2">
    <citation type="submission" date="2025-08" db="UniProtKB">
        <authorList>
            <consortium name="Ensembl"/>
        </authorList>
    </citation>
    <scope>IDENTIFICATION</scope>
</reference>
<dbReference type="PANTHER" id="PTHR21472:SF30">
    <property type="entry name" value="ENDONUCLEASE DOMAIN-CONTAINING 1 PROTEIN-RELATED"/>
    <property type="match status" value="1"/>
</dbReference>
<dbReference type="GeneTree" id="ENSGT01030000234592"/>
<dbReference type="InterPro" id="IPR044925">
    <property type="entry name" value="His-Me_finger_sf"/>
</dbReference>
<keyword evidence="5" id="KW-1185">Reference proteome</keyword>
<dbReference type="Pfam" id="PF01223">
    <property type="entry name" value="Endonuclease_NS"/>
    <property type="match status" value="1"/>
</dbReference>
<sequence length="333" mass="37863">MSLISPVLLLLAFSGCSSEVVPDFTETCPEFFAMPGGTLFPPTIFTGNNYKQICQKREDTHEFATLYDTENRIPVYSAYRFEGIKHCKRQKIWYIEPQLEALGPNMASESSKLKIQNQATGEDYKNSGYDRGHLAPVYHSRSQSCSHATFTLTNTAPQNSSFNQDQWRITEEAVAQTLNSTCLPNSAYIVTGVVPGPDKIKNRVCIPSHFWTAYCCLDNNQQVIDSHGFLGENINDPVQNMTIRDLEGKLTDLYGKGAFHIFGGKCKKISSTLRRFPSYDSVKDHLLHCQERHSTAKDFLTCVERVHRRNRWKNSHRQLRPLGKYSFRISESS</sequence>
<evidence type="ECO:0000313" key="5">
    <source>
        <dbReference type="Proteomes" id="UP001501920"/>
    </source>
</evidence>